<sequence>MFVKKKSSAQYDFSTISMYQRVQYERLSDVSHLAGPGDFAFSTDDKSGYWQLPLHPAMWKYLAFMWEGRVYCFTHLPFGVAPACFIYTRVKQELYRPLRKWGFRLVALIDSRQKGEARTAFQASAMARLLKALGWSRWSLSTPKCQLLPSQFLKFLGLMVDLKTQAFHVPLEKEAQLQSLIGALQKGEMVVADRAVASLAGKVMALAPALELAPLVHSENYTHI</sequence>
<comment type="caution">
    <text evidence="1">The sequence shown here is derived from an EMBL/GenBank/DDBJ whole genome shotgun (WGS) entry which is preliminary data.</text>
</comment>
<reference evidence="1 2" key="1">
    <citation type="submission" date="2017-08" db="EMBL/GenBank/DDBJ databases">
        <title>Acidophilic green algal genome provides insights into adaptation to an acidic environment.</title>
        <authorList>
            <person name="Hirooka S."/>
            <person name="Hirose Y."/>
            <person name="Kanesaki Y."/>
            <person name="Higuchi S."/>
            <person name="Fujiwara T."/>
            <person name="Onuma R."/>
            <person name="Era A."/>
            <person name="Ohbayashi R."/>
            <person name="Uzuka A."/>
            <person name="Nozaki H."/>
            <person name="Yoshikawa H."/>
            <person name="Miyagishima S.Y."/>
        </authorList>
    </citation>
    <scope>NUCLEOTIDE SEQUENCE [LARGE SCALE GENOMIC DNA]</scope>
    <source>
        <strain evidence="1 2">NIES-2499</strain>
    </source>
</reference>
<dbReference type="PANTHER" id="PTHR33050:SF7">
    <property type="entry name" value="RIBONUCLEASE H"/>
    <property type="match status" value="1"/>
</dbReference>
<dbReference type="EMBL" id="BEGY01000213">
    <property type="protein sequence ID" value="GAX85997.1"/>
    <property type="molecule type" value="Genomic_DNA"/>
</dbReference>
<proteinExistence type="predicted"/>
<dbReference type="CDD" id="cd03714">
    <property type="entry name" value="RT_DIRS1"/>
    <property type="match status" value="1"/>
</dbReference>
<accession>A0A250XSE2</accession>
<evidence type="ECO:0000313" key="1">
    <source>
        <dbReference type="EMBL" id="GAX85997.1"/>
    </source>
</evidence>
<protein>
    <recommendedName>
        <fullName evidence="3">Reverse transcriptase domain-containing protein</fullName>
    </recommendedName>
</protein>
<organism evidence="1 2">
    <name type="scientific">Chlamydomonas eustigma</name>
    <dbReference type="NCBI Taxonomy" id="1157962"/>
    <lineage>
        <taxon>Eukaryota</taxon>
        <taxon>Viridiplantae</taxon>
        <taxon>Chlorophyta</taxon>
        <taxon>core chlorophytes</taxon>
        <taxon>Chlorophyceae</taxon>
        <taxon>CS clade</taxon>
        <taxon>Chlamydomonadales</taxon>
        <taxon>Chlamydomonadaceae</taxon>
        <taxon>Chlamydomonas</taxon>
    </lineage>
</organism>
<dbReference type="InterPro" id="IPR043502">
    <property type="entry name" value="DNA/RNA_pol_sf"/>
</dbReference>
<dbReference type="OrthoDB" id="538944at2759"/>
<dbReference type="Proteomes" id="UP000232323">
    <property type="component" value="Unassembled WGS sequence"/>
</dbReference>
<dbReference type="PANTHER" id="PTHR33050">
    <property type="entry name" value="REVERSE TRANSCRIPTASE DOMAIN-CONTAINING PROTEIN"/>
    <property type="match status" value="1"/>
</dbReference>
<evidence type="ECO:0000313" key="2">
    <source>
        <dbReference type="Proteomes" id="UP000232323"/>
    </source>
</evidence>
<evidence type="ECO:0008006" key="3">
    <source>
        <dbReference type="Google" id="ProtNLM"/>
    </source>
</evidence>
<dbReference type="InterPro" id="IPR043128">
    <property type="entry name" value="Rev_trsase/Diguanyl_cyclase"/>
</dbReference>
<dbReference type="AlphaFoldDB" id="A0A250XSE2"/>
<dbReference type="Gene3D" id="3.30.70.270">
    <property type="match status" value="1"/>
</dbReference>
<keyword evidence="2" id="KW-1185">Reference proteome</keyword>
<dbReference type="SUPFAM" id="SSF56672">
    <property type="entry name" value="DNA/RNA polymerases"/>
    <property type="match status" value="1"/>
</dbReference>
<dbReference type="Gene3D" id="3.10.10.10">
    <property type="entry name" value="HIV Type 1 Reverse Transcriptase, subunit A, domain 1"/>
    <property type="match status" value="1"/>
</dbReference>
<dbReference type="InterPro" id="IPR052055">
    <property type="entry name" value="Hepadnavirus_pol/RT"/>
</dbReference>
<gene>
    <name evidence="1" type="ORF">CEUSTIGMA_g13413.t1</name>
</gene>
<name>A0A250XSE2_9CHLO</name>
<dbReference type="STRING" id="1157962.A0A250XSE2"/>